<organism evidence="3 4">
    <name type="scientific">Branchiostoma floridae</name>
    <name type="common">Florida lancelet</name>
    <name type="synonym">Amphioxus</name>
    <dbReference type="NCBI Taxonomy" id="7739"/>
    <lineage>
        <taxon>Eukaryota</taxon>
        <taxon>Metazoa</taxon>
        <taxon>Chordata</taxon>
        <taxon>Cephalochordata</taxon>
        <taxon>Leptocardii</taxon>
        <taxon>Amphioxiformes</taxon>
        <taxon>Branchiostomatidae</taxon>
        <taxon>Branchiostoma</taxon>
    </lineage>
</organism>
<evidence type="ECO:0000313" key="3">
    <source>
        <dbReference type="Proteomes" id="UP000001554"/>
    </source>
</evidence>
<dbReference type="RefSeq" id="XP_035663331.1">
    <property type="nucleotide sequence ID" value="XM_035807438.1"/>
</dbReference>
<dbReference type="GeneID" id="118407023"/>
<evidence type="ECO:0000256" key="2">
    <source>
        <dbReference type="SAM" id="Phobius"/>
    </source>
</evidence>
<evidence type="ECO:0000256" key="1">
    <source>
        <dbReference type="SAM" id="MobiDB-lite"/>
    </source>
</evidence>
<dbReference type="KEGG" id="bfo:118407023"/>
<accession>A0A9J7HPX8</accession>
<keyword evidence="2" id="KW-0812">Transmembrane</keyword>
<gene>
    <name evidence="4" type="primary">LOC118407023</name>
</gene>
<dbReference type="Proteomes" id="UP000001554">
    <property type="component" value="Chromosome 19"/>
</dbReference>
<reference evidence="3" key="1">
    <citation type="journal article" date="2020" name="Nat. Ecol. Evol.">
        <title>Deeply conserved synteny resolves early events in vertebrate evolution.</title>
        <authorList>
            <person name="Simakov O."/>
            <person name="Marletaz F."/>
            <person name="Yue J.X."/>
            <person name="O'Connell B."/>
            <person name="Jenkins J."/>
            <person name="Brandt A."/>
            <person name="Calef R."/>
            <person name="Tung C.H."/>
            <person name="Huang T.K."/>
            <person name="Schmutz J."/>
            <person name="Satoh N."/>
            <person name="Yu J.K."/>
            <person name="Putnam N.H."/>
            <person name="Green R.E."/>
            <person name="Rokhsar D.S."/>
        </authorList>
    </citation>
    <scope>NUCLEOTIDE SEQUENCE [LARGE SCALE GENOMIC DNA]</scope>
    <source>
        <strain evidence="3">S238N-H82</strain>
    </source>
</reference>
<feature type="transmembrane region" description="Helical" evidence="2">
    <location>
        <begin position="27"/>
        <end position="51"/>
    </location>
</feature>
<feature type="compositionally biased region" description="Basic and acidic residues" evidence="1">
    <location>
        <begin position="190"/>
        <end position="205"/>
    </location>
</feature>
<keyword evidence="2" id="KW-0472">Membrane</keyword>
<feature type="region of interest" description="Disordered" evidence="1">
    <location>
        <begin position="189"/>
        <end position="217"/>
    </location>
</feature>
<sequence>MGQKPEVKIDPEDNKTGKTRFQPRFRIALGLAVALLLVTCAVAAAGLMTYFRGKCGNNRFTIKACVNGQTFTEEVEVDRENGMVVYRDDVSNEHGEIVQTKEGLTVLYYGGNCYVLEDESNNQTDGFDFDAVEASMEFLAYSSEVPRFDVDQVVFLNRSVPVSPEDDVILRSQLPPVCHDVTLYRVQKGKARDQGLDTEQTEERSHHRARRGDQDNPYYDPYMFPDHNLIGRVDMVLYSGPCEDQYQCFSVWGFYQSSPEGMKKYGYH</sequence>
<keyword evidence="2" id="KW-1133">Transmembrane helix</keyword>
<keyword evidence="3" id="KW-1185">Reference proteome</keyword>
<protein>
    <submittedName>
        <fullName evidence="4">Uncharacterized protein LOC118407023 isoform X1</fullName>
    </submittedName>
</protein>
<name>A0A9J7HPX8_BRAFL</name>
<proteinExistence type="predicted"/>
<dbReference type="AlphaFoldDB" id="A0A9J7HPX8"/>
<reference evidence="4" key="2">
    <citation type="submission" date="2025-08" db="UniProtKB">
        <authorList>
            <consortium name="RefSeq"/>
        </authorList>
    </citation>
    <scope>IDENTIFICATION</scope>
    <source>
        <strain evidence="4">S238N-H82</strain>
        <tissue evidence="4">Testes</tissue>
    </source>
</reference>
<evidence type="ECO:0000313" key="4">
    <source>
        <dbReference type="RefSeq" id="XP_035663331.1"/>
    </source>
</evidence>